<evidence type="ECO:0000256" key="9">
    <source>
        <dbReference type="SAM" id="Phobius"/>
    </source>
</evidence>
<dbReference type="SUPFAM" id="SSF55874">
    <property type="entry name" value="ATPase domain of HSP90 chaperone/DNA topoisomerase II/histidine kinase"/>
    <property type="match status" value="1"/>
</dbReference>
<dbReference type="EC" id="2.7.13.3" evidence="2"/>
<dbReference type="InterPro" id="IPR050482">
    <property type="entry name" value="Sensor_HK_TwoCompSys"/>
</dbReference>
<dbReference type="AlphaFoldDB" id="A0A841RE74"/>
<dbReference type="GO" id="GO:0046983">
    <property type="term" value="F:protein dimerization activity"/>
    <property type="evidence" value="ECO:0007669"/>
    <property type="project" value="InterPro"/>
</dbReference>
<sequence length="410" mass="46779">MESGILIFNRKLRKWVLFSMILLCNFAILFLFLLGRGNFNLPDSWQMQFLAILIANLISSLVIFIIPAKGTFLAFIYMFQLGCKYLMTKPFSQNIWFEFFLLLIMMLEGIHLLSTAELTFLSFILMMTTLLTDHNDTLWGMEPVPRTWELKLSLFILILIIAGLSIIIKIAYDLLIAHKEVINNQKLVIRKLTTANQGLQQYANLAEEKSIINERLKMTREIHDTVGYTLTNLLMMLEASTDLIKTDPVKLEKLLHQALGIIKTGHEDIRQALRVLRNTKLKKSGSIEAIKNLTDIFRESTGVEVRVEYGNLPRALGRNVDHTIYRFLQEGMTNALTHGDAKNIDIHFWLNDNIIHINVEDDGRGSLNIEQGIGLKGMSERLAEVGGTLDYGNTYLGFSLSAKIPWENDD</sequence>
<dbReference type="Proteomes" id="UP000587760">
    <property type="component" value="Unassembled WGS sequence"/>
</dbReference>
<dbReference type="GO" id="GO:0000155">
    <property type="term" value="F:phosphorelay sensor kinase activity"/>
    <property type="evidence" value="ECO:0007669"/>
    <property type="project" value="InterPro"/>
</dbReference>
<evidence type="ECO:0000313" key="11">
    <source>
        <dbReference type="EMBL" id="MBB6481671.1"/>
    </source>
</evidence>
<dbReference type="Pfam" id="PF07730">
    <property type="entry name" value="HisKA_3"/>
    <property type="match status" value="1"/>
</dbReference>
<keyword evidence="7" id="KW-0067">ATP-binding</keyword>
<evidence type="ECO:0000256" key="7">
    <source>
        <dbReference type="ARBA" id="ARBA00022840"/>
    </source>
</evidence>
<reference evidence="11 12" key="1">
    <citation type="submission" date="2020-08" db="EMBL/GenBank/DDBJ databases">
        <title>Genomic Encyclopedia of Type Strains, Phase IV (KMG-IV): sequencing the most valuable type-strain genomes for metagenomic binning, comparative biology and taxonomic classification.</title>
        <authorList>
            <person name="Goeker M."/>
        </authorList>
    </citation>
    <scope>NUCLEOTIDE SEQUENCE [LARGE SCALE GENOMIC DNA]</scope>
    <source>
        <strain evidence="11 12">DSM 2461</strain>
    </source>
</reference>
<dbReference type="GO" id="GO:0005524">
    <property type="term" value="F:ATP binding"/>
    <property type="evidence" value="ECO:0007669"/>
    <property type="project" value="UniProtKB-KW"/>
</dbReference>
<accession>A0A841RE74</accession>
<evidence type="ECO:0000256" key="4">
    <source>
        <dbReference type="ARBA" id="ARBA00022679"/>
    </source>
</evidence>
<feature type="domain" description="Signal transduction histidine kinase subgroup 3 dimerisation and phosphoacceptor" evidence="10">
    <location>
        <begin position="214"/>
        <end position="280"/>
    </location>
</feature>
<protein>
    <recommendedName>
        <fullName evidence="2">histidine kinase</fullName>
        <ecNumber evidence="2">2.7.13.3</ecNumber>
    </recommendedName>
</protein>
<dbReference type="Gene3D" id="3.30.565.10">
    <property type="entry name" value="Histidine kinase-like ATPase, C-terminal domain"/>
    <property type="match status" value="1"/>
</dbReference>
<dbReference type="EMBL" id="JACHGJ010000007">
    <property type="protein sequence ID" value="MBB6481671.1"/>
    <property type="molecule type" value="Genomic_DNA"/>
</dbReference>
<dbReference type="InterPro" id="IPR036890">
    <property type="entry name" value="HATPase_C_sf"/>
</dbReference>
<dbReference type="GO" id="GO:0016020">
    <property type="term" value="C:membrane"/>
    <property type="evidence" value="ECO:0007669"/>
    <property type="project" value="InterPro"/>
</dbReference>
<keyword evidence="6 11" id="KW-0418">Kinase</keyword>
<feature type="transmembrane region" description="Helical" evidence="9">
    <location>
        <begin position="99"/>
        <end position="132"/>
    </location>
</feature>
<feature type="transmembrane region" description="Helical" evidence="9">
    <location>
        <begin position="152"/>
        <end position="172"/>
    </location>
</feature>
<proteinExistence type="predicted"/>
<keyword evidence="8" id="KW-0902">Two-component regulatory system</keyword>
<keyword evidence="9" id="KW-0472">Membrane</keyword>
<evidence type="ECO:0000313" key="12">
    <source>
        <dbReference type="Proteomes" id="UP000587760"/>
    </source>
</evidence>
<evidence type="ECO:0000256" key="2">
    <source>
        <dbReference type="ARBA" id="ARBA00012438"/>
    </source>
</evidence>
<feature type="transmembrane region" description="Helical" evidence="9">
    <location>
        <begin position="47"/>
        <end position="79"/>
    </location>
</feature>
<name>A0A841RE74_9SPIO</name>
<evidence type="ECO:0000256" key="5">
    <source>
        <dbReference type="ARBA" id="ARBA00022741"/>
    </source>
</evidence>
<evidence type="ECO:0000256" key="1">
    <source>
        <dbReference type="ARBA" id="ARBA00000085"/>
    </source>
</evidence>
<keyword evidence="3" id="KW-0597">Phosphoprotein</keyword>
<evidence type="ECO:0000256" key="6">
    <source>
        <dbReference type="ARBA" id="ARBA00022777"/>
    </source>
</evidence>
<dbReference type="Gene3D" id="1.20.5.1930">
    <property type="match status" value="1"/>
</dbReference>
<evidence type="ECO:0000256" key="3">
    <source>
        <dbReference type="ARBA" id="ARBA00022553"/>
    </source>
</evidence>
<comment type="caution">
    <text evidence="11">The sequence shown here is derived from an EMBL/GenBank/DDBJ whole genome shotgun (WGS) entry which is preliminary data.</text>
</comment>
<dbReference type="InterPro" id="IPR011712">
    <property type="entry name" value="Sig_transdc_His_kin_sub3_dim/P"/>
</dbReference>
<dbReference type="PANTHER" id="PTHR24421:SF10">
    <property type="entry name" value="NITRATE_NITRITE SENSOR PROTEIN NARQ"/>
    <property type="match status" value="1"/>
</dbReference>
<gene>
    <name evidence="11" type="ORF">HNR50_003351</name>
</gene>
<keyword evidence="9" id="KW-1133">Transmembrane helix</keyword>
<keyword evidence="4" id="KW-0808">Transferase</keyword>
<keyword evidence="9" id="KW-0812">Transmembrane</keyword>
<dbReference type="RefSeq" id="WP_184747908.1">
    <property type="nucleotide sequence ID" value="NZ_JACHGJ010000007.1"/>
</dbReference>
<organism evidence="11 12">
    <name type="scientific">Spirochaeta isovalerica</name>
    <dbReference type="NCBI Taxonomy" id="150"/>
    <lineage>
        <taxon>Bacteria</taxon>
        <taxon>Pseudomonadati</taxon>
        <taxon>Spirochaetota</taxon>
        <taxon>Spirochaetia</taxon>
        <taxon>Spirochaetales</taxon>
        <taxon>Spirochaetaceae</taxon>
        <taxon>Spirochaeta</taxon>
    </lineage>
</organism>
<comment type="catalytic activity">
    <reaction evidence="1">
        <text>ATP + protein L-histidine = ADP + protein N-phospho-L-histidine.</text>
        <dbReference type="EC" id="2.7.13.3"/>
    </reaction>
</comment>
<keyword evidence="12" id="KW-1185">Reference proteome</keyword>
<dbReference type="PANTHER" id="PTHR24421">
    <property type="entry name" value="NITRATE/NITRITE SENSOR PROTEIN NARX-RELATED"/>
    <property type="match status" value="1"/>
</dbReference>
<evidence type="ECO:0000256" key="8">
    <source>
        <dbReference type="ARBA" id="ARBA00023012"/>
    </source>
</evidence>
<feature type="transmembrane region" description="Helical" evidence="9">
    <location>
        <begin position="15"/>
        <end position="35"/>
    </location>
</feature>
<dbReference type="CDD" id="cd16917">
    <property type="entry name" value="HATPase_UhpB-NarQ-NarX-like"/>
    <property type="match status" value="1"/>
</dbReference>
<evidence type="ECO:0000259" key="10">
    <source>
        <dbReference type="Pfam" id="PF07730"/>
    </source>
</evidence>
<keyword evidence="5" id="KW-0547">Nucleotide-binding</keyword>